<dbReference type="InParanoid" id="A0A1D6NRY6"/>
<evidence type="ECO:0000256" key="2">
    <source>
        <dbReference type="PROSITE-ProRule" id="PRU00176"/>
    </source>
</evidence>
<reference evidence="4" key="1">
    <citation type="submission" date="2015-12" db="EMBL/GenBank/DDBJ databases">
        <title>Update maize B73 reference genome by single molecule sequencing technologies.</title>
        <authorList>
            <consortium name="Maize Genome Sequencing Project"/>
            <person name="Ware D."/>
        </authorList>
    </citation>
    <scope>NUCLEOTIDE SEQUENCE</scope>
    <source>
        <tissue evidence="4">Seedling</tissue>
    </source>
</reference>
<dbReference type="CDD" id="cd12306">
    <property type="entry name" value="RRM_II_PABPs"/>
    <property type="match status" value="1"/>
</dbReference>
<accession>A0A1D6NRY6</accession>
<dbReference type="Gene3D" id="3.30.70.330">
    <property type="match status" value="1"/>
</dbReference>
<dbReference type="STRING" id="4577.A0A1D6NRY6"/>
<dbReference type="SUPFAM" id="SSF54928">
    <property type="entry name" value="RNA-binding domain, RBD"/>
    <property type="match status" value="1"/>
</dbReference>
<dbReference type="eggNOG" id="KOG2953">
    <property type="taxonomic scope" value="Eukaryota"/>
</dbReference>
<dbReference type="GO" id="GO:0003723">
    <property type="term" value="F:RNA binding"/>
    <property type="evidence" value="ECO:0007669"/>
    <property type="project" value="UniProtKB-UniRule"/>
</dbReference>
<dbReference type="InterPro" id="IPR012677">
    <property type="entry name" value="Nucleotide-bd_a/b_plait_sf"/>
</dbReference>
<keyword evidence="1 2" id="KW-0694">RNA-binding</keyword>
<evidence type="ECO:0000313" key="4">
    <source>
        <dbReference type="EMBL" id="AQL01044.1"/>
    </source>
</evidence>
<dbReference type="Pfam" id="PF00076">
    <property type="entry name" value="RRM_1"/>
    <property type="match status" value="1"/>
</dbReference>
<evidence type="ECO:0000256" key="3">
    <source>
        <dbReference type="SAM" id="MobiDB-lite"/>
    </source>
</evidence>
<feature type="region of interest" description="Disordered" evidence="3">
    <location>
        <begin position="1"/>
        <end position="57"/>
    </location>
</feature>
<dbReference type="ExpressionAtlas" id="A0A1D6NRY6">
    <property type="expression patterns" value="baseline and differential"/>
</dbReference>
<dbReference type="SMR" id="A0A1D6NRY6"/>
<sequence length="273" mass="30701">MEDEEHEVYGQEIPVDGEDVDMSAGDDATKVPLDAHSHPTPLPRRPNPSGGTDPSHAQLQELDEMKRRLKEMEEEAAALREMQAKVAKDMQDNTWIITGHLVLVPPLSKESKTPTGTLVISKREEANPSISEMDGNGDPNATTSENKEEMDSRSVFVGNVDYACTPEEVQQHFNSCGTVNRVTILTDKFGQPKGFAYVEFVEVEAVQEAIKLNESELHGRQLKVAPKRTNVPGMKQPRGRGFNPYRPYGYSPYGYGYGYGRFPRFRRPRRPYF</sequence>
<dbReference type="PaxDb" id="4577-GRMZM2G030259_P02"/>
<dbReference type="PANTHER" id="PTHR23236:SF89">
    <property type="entry name" value="OS06G0219600 PROTEIN"/>
    <property type="match status" value="1"/>
</dbReference>
<protein>
    <submittedName>
        <fullName evidence="4">Polyadenylate-binding protein 3</fullName>
    </submittedName>
</protein>
<dbReference type="AlphaFoldDB" id="A0A1D6NRY6"/>
<organism evidence="4">
    <name type="scientific">Zea mays</name>
    <name type="common">Maize</name>
    <dbReference type="NCBI Taxonomy" id="4577"/>
    <lineage>
        <taxon>Eukaryota</taxon>
        <taxon>Viridiplantae</taxon>
        <taxon>Streptophyta</taxon>
        <taxon>Embryophyta</taxon>
        <taxon>Tracheophyta</taxon>
        <taxon>Spermatophyta</taxon>
        <taxon>Magnoliopsida</taxon>
        <taxon>Liliopsida</taxon>
        <taxon>Poales</taxon>
        <taxon>Poaceae</taxon>
        <taxon>PACMAD clade</taxon>
        <taxon>Panicoideae</taxon>
        <taxon>Andropogonodae</taxon>
        <taxon>Andropogoneae</taxon>
        <taxon>Tripsacinae</taxon>
        <taxon>Zea</taxon>
    </lineage>
</organism>
<feature type="compositionally biased region" description="Basic and acidic residues" evidence="3">
    <location>
        <begin position="27"/>
        <end position="37"/>
    </location>
</feature>
<dbReference type="PANTHER" id="PTHR23236">
    <property type="entry name" value="EUKARYOTIC TRANSLATION INITIATION FACTOR 4B/4H"/>
    <property type="match status" value="1"/>
</dbReference>
<dbReference type="IntAct" id="A0A1D6NRY6">
    <property type="interactions" value="5"/>
</dbReference>
<dbReference type="PROSITE" id="PS50102">
    <property type="entry name" value="RRM"/>
    <property type="match status" value="1"/>
</dbReference>
<gene>
    <name evidence="4" type="ORF">ZEAMMB73_Zm00001d044869</name>
</gene>
<proteinExistence type="predicted"/>
<feature type="region of interest" description="Disordered" evidence="3">
    <location>
        <begin position="125"/>
        <end position="151"/>
    </location>
</feature>
<evidence type="ECO:0000256" key="1">
    <source>
        <dbReference type="ARBA" id="ARBA00022884"/>
    </source>
</evidence>
<dbReference type="OMA" id="FGFQPRR"/>
<dbReference type="InterPro" id="IPR035979">
    <property type="entry name" value="RBD_domain_sf"/>
</dbReference>
<dbReference type="SMART" id="SM00360">
    <property type="entry name" value="RRM"/>
    <property type="match status" value="1"/>
</dbReference>
<dbReference type="EMBL" id="CM000785">
    <property type="protein sequence ID" value="AQL01044.1"/>
    <property type="molecule type" value="Genomic_DNA"/>
</dbReference>
<dbReference type="InterPro" id="IPR000504">
    <property type="entry name" value="RRM_dom"/>
</dbReference>
<dbReference type="eggNOG" id="KOG4209">
    <property type="taxonomic scope" value="Eukaryota"/>
</dbReference>
<name>A0A1D6NRY6_MAIZE</name>